<organism evidence="2 3">
    <name type="scientific">Nesidiocoris tenuis</name>
    <dbReference type="NCBI Taxonomy" id="355587"/>
    <lineage>
        <taxon>Eukaryota</taxon>
        <taxon>Metazoa</taxon>
        <taxon>Ecdysozoa</taxon>
        <taxon>Arthropoda</taxon>
        <taxon>Hexapoda</taxon>
        <taxon>Insecta</taxon>
        <taxon>Pterygota</taxon>
        <taxon>Neoptera</taxon>
        <taxon>Paraneoptera</taxon>
        <taxon>Hemiptera</taxon>
        <taxon>Heteroptera</taxon>
        <taxon>Panheteroptera</taxon>
        <taxon>Cimicomorpha</taxon>
        <taxon>Miridae</taxon>
        <taxon>Dicyphina</taxon>
        <taxon>Nesidiocoris</taxon>
    </lineage>
</organism>
<dbReference type="Proteomes" id="UP000479000">
    <property type="component" value="Unassembled WGS sequence"/>
</dbReference>
<gene>
    <name evidence="2" type="ORF">NTEN_LOCUS1567</name>
</gene>
<reference evidence="2 3" key="1">
    <citation type="submission" date="2020-02" db="EMBL/GenBank/DDBJ databases">
        <authorList>
            <person name="Ferguson B K."/>
        </authorList>
    </citation>
    <scope>NUCLEOTIDE SEQUENCE [LARGE SCALE GENOMIC DNA]</scope>
</reference>
<proteinExistence type="predicted"/>
<accession>A0A6H5FZB3</accession>
<evidence type="ECO:0000313" key="3">
    <source>
        <dbReference type="Proteomes" id="UP000479000"/>
    </source>
</evidence>
<evidence type="ECO:0000256" key="1">
    <source>
        <dbReference type="SAM" id="MobiDB-lite"/>
    </source>
</evidence>
<name>A0A6H5FZB3_9HEMI</name>
<feature type="region of interest" description="Disordered" evidence="1">
    <location>
        <begin position="72"/>
        <end position="110"/>
    </location>
</feature>
<evidence type="ECO:0000313" key="2">
    <source>
        <dbReference type="EMBL" id="CAA9994751.1"/>
    </source>
</evidence>
<sequence>MEKVGRKGENMLMRFRMVGLLCQYASLATRANFCPTIAPFGHHIERSWPRVAVDQNFWQQSLIARCQSASIAADSNAQKPQKTDDLAGTASADFPGPTALQCEQRANRHS</sequence>
<keyword evidence="3" id="KW-1185">Reference proteome</keyword>
<protein>
    <submittedName>
        <fullName evidence="2">Uncharacterized protein</fullName>
    </submittedName>
</protein>
<dbReference type="AlphaFoldDB" id="A0A6H5FZB3"/>
<dbReference type="EMBL" id="CADCXU010002486">
    <property type="protein sequence ID" value="CAA9994751.1"/>
    <property type="molecule type" value="Genomic_DNA"/>
</dbReference>